<dbReference type="SMART" id="SM00235">
    <property type="entry name" value="ZnMc"/>
    <property type="match status" value="1"/>
</dbReference>
<dbReference type="InterPro" id="IPR032534">
    <property type="entry name" value="EcxA_zinc-bd"/>
</dbReference>
<evidence type="ECO:0000256" key="1">
    <source>
        <dbReference type="SAM" id="Phobius"/>
    </source>
</evidence>
<comment type="caution">
    <text evidence="3">The sequence shown here is derived from an EMBL/GenBank/DDBJ whole genome shotgun (WGS) entry which is preliminary data.</text>
</comment>
<name>A0A4Q4TVD1_9PEZI</name>
<keyword evidence="1" id="KW-0472">Membrane</keyword>
<sequence>MAASGYVDNSKHCTTLAPTRNVDPLDLLGNTDNRELHIEKPNYLPKTKAEACKHQPDVPGDTPLGRGTPALTASLASKITAFVALVAILYVAKAKLKDAFTLINDFVSIEDAFGYLSITFHNQRHAVAWSLRTAQPHAGHYHCATQRRSHARLRVGTDGLIPRWTKGSTVKYVVCAKTFPTPDMATYTAGKLAEAISMWKGKGVRFQQVYPTCKATFKVIYEDKPVYDCANVYAEAFFPSEYSPMERSLRVYGLALNEGNRGYLANILSHEIGHIMGLRHEFAAKSNSGETGSVLWGKENDSSIMNYFDHPSKWRVQKQDLNDLKSFYESTEKKHEELVIREFEPPMLFYQ</sequence>
<dbReference type="Gene3D" id="3.40.390.10">
    <property type="entry name" value="Collagenase (Catalytic Domain)"/>
    <property type="match status" value="1"/>
</dbReference>
<gene>
    <name evidence="3" type="ORF">DL764_000420</name>
</gene>
<evidence type="ECO:0000313" key="3">
    <source>
        <dbReference type="EMBL" id="RYP10798.1"/>
    </source>
</evidence>
<dbReference type="Proteomes" id="UP000293360">
    <property type="component" value="Unassembled WGS sequence"/>
</dbReference>
<feature type="transmembrane region" description="Helical" evidence="1">
    <location>
        <begin position="70"/>
        <end position="92"/>
    </location>
</feature>
<keyword evidence="4" id="KW-1185">Reference proteome</keyword>
<evidence type="ECO:0000313" key="4">
    <source>
        <dbReference type="Proteomes" id="UP000293360"/>
    </source>
</evidence>
<dbReference type="GO" id="GO:0006508">
    <property type="term" value="P:proteolysis"/>
    <property type="evidence" value="ECO:0007669"/>
    <property type="project" value="InterPro"/>
</dbReference>
<protein>
    <recommendedName>
        <fullName evidence="2">Peptidase metallopeptidase domain-containing protein</fullName>
    </recommendedName>
</protein>
<accession>A0A4Q4TVD1</accession>
<dbReference type="STRING" id="155417.A0A4Q4TVD1"/>
<dbReference type="InterPro" id="IPR024079">
    <property type="entry name" value="MetalloPept_cat_dom_sf"/>
</dbReference>
<dbReference type="AlphaFoldDB" id="A0A4Q4TVD1"/>
<dbReference type="OrthoDB" id="406838at2759"/>
<dbReference type="Pfam" id="PF16313">
    <property type="entry name" value="DUF4953"/>
    <property type="match status" value="1"/>
</dbReference>
<dbReference type="SUPFAM" id="SSF55486">
    <property type="entry name" value="Metalloproteases ('zincins'), catalytic domain"/>
    <property type="match status" value="1"/>
</dbReference>
<organism evidence="3 4">
    <name type="scientific">Monosporascus ibericus</name>
    <dbReference type="NCBI Taxonomy" id="155417"/>
    <lineage>
        <taxon>Eukaryota</taxon>
        <taxon>Fungi</taxon>
        <taxon>Dikarya</taxon>
        <taxon>Ascomycota</taxon>
        <taxon>Pezizomycotina</taxon>
        <taxon>Sordariomycetes</taxon>
        <taxon>Xylariomycetidae</taxon>
        <taxon>Xylariales</taxon>
        <taxon>Xylariales incertae sedis</taxon>
        <taxon>Monosporascus</taxon>
    </lineage>
</organism>
<dbReference type="InterPro" id="IPR006026">
    <property type="entry name" value="Peptidase_Metallo"/>
</dbReference>
<feature type="domain" description="Peptidase metallopeptidase" evidence="2">
    <location>
        <begin position="160"/>
        <end position="330"/>
    </location>
</feature>
<dbReference type="GO" id="GO:0008237">
    <property type="term" value="F:metallopeptidase activity"/>
    <property type="evidence" value="ECO:0007669"/>
    <property type="project" value="InterPro"/>
</dbReference>
<proteinExistence type="predicted"/>
<evidence type="ECO:0000259" key="2">
    <source>
        <dbReference type="SMART" id="SM00235"/>
    </source>
</evidence>
<dbReference type="GO" id="GO:0008270">
    <property type="term" value="F:zinc ion binding"/>
    <property type="evidence" value="ECO:0007669"/>
    <property type="project" value="InterPro"/>
</dbReference>
<reference evidence="3 4" key="1">
    <citation type="submission" date="2018-06" db="EMBL/GenBank/DDBJ databases">
        <title>Complete Genomes of Monosporascus.</title>
        <authorList>
            <person name="Robinson A.J."/>
            <person name="Natvig D.O."/>
        </authorList>
    </citation>
    <scope>NUCLEOTIDE SEQUENCE [LARGE SCALE GENOMIC DNA]</scope>
    <source>
        <strain evidence="3 4">CBS 110550</strain>
    </source>
</reference>
<dbReference type="EMBL" id="QJNU01000012">
    <property type="protein sequence ID" value="RYP10798.1"/>
    <property type="molecule type" value="Genomic_DNA"/>
</dbReference>
<keyword evidence="1" id="KW-0812">Transmembrane</keyword>
<keyword evidence="1" id="KW-1133">Transmembrane helix</keyword>